<feature type="region of interest" description="Disordered" evidence="1">
    <location>
        <begin position="31"/>
        <end position="120"/>
    </location>
</feature>
<dbReference type="PANTHER" id="PTHR11005">
    <property type="entry name" value="LYSOSOMAL ACID LIPASE-RELATED"/>
    <property type="match status" value="1"/>
</dbReference>
<keyword evidence="2" id="KW-1133">Transmembrane helix</keyword>
<gene>
    <name evidence="4" type="ORF">G7Y89_g13114</name>
</gene>
<feature type="transmembrane region" description="Helical" evidence="2">
    <location>
        <begin position="134"/>
        <end position="156"/>
    </location>
</feature>
<dbReference type="GO" id="GO:0006629">
    <property type="term" value="P:lipid metabolic process"/>
    <property type="evidence" value="ECO:0007669"/>
    <property type="project" value="InterPro"/>
</dbReference>
<evidence type="ECO:0000313" key="5">
    <source>
        <dbReference type="Proteomes" id="UP000566819"/>
    </source>
</evidence>
<name>A0A8H4RAI8_9HELO</name>
<evidence type="ECO:0000256" key="1">
    <source>
        <dbReference type="SAM" id="MobiDB-lite"/>
    </source>
</evidence>
<dbReference type="AlphaFoldDB" id="A0A8H4RAI8"/>
<dbReference type="Gene3D" id="3.40.50.1820">
    <property type="entry name" value="alpha/beta hydrolase"/>
    <property type="match status" value="1"/>
</dbReference>
<dbReference type="Pfam" id="PF04083">
    <property type="entry name" value="Abhydro_lipase"/>
    <property type="match status" value="1"/>
</dbReference>
<keyword evidence="2" id="KW-0472">Membrane</keyword>
<dbReference type="FunFam" id="3.40.50.1820:FF:000193">
    <property type="entry name" value="Ab-hydrolase associated lipase"/>
    <property type="match status" value="1"/>
</dbReference>
<dbReference type="EMBL" id="JAAMPI010001476">
    <property type="protein sequence ID" value="KAF4625056.1"/>
    <property type="molecule type" value="Genomic_DNA"/>
</dbReference>
<accession>A0A8H4RAI8</accession>
<dbReference type="InterPro" id="IPR029058">
    <property type="entry name" value="AB_hydrolase_fold"/>
</dbReference>
<keyword evidence="2" id="KW-0812">Transmembrane</keyword>
<feature type="compositionally biased region" description="Basic and acidic residues" evidence="1">
    <location>
        <begin position="96"/>
        <end position="110"/>
    </location>
</feature>
<feature type="domain" description="Partial AB-hydrolase lipase" evidence="3">
    <location>
        <begin position="229"/>
        <end position="316"/>
    </location>
</feature>
<dbReference type="SUPFAM" id="SSF53474">
    <property type="entry name" value="alpha/beta-Hydrolases"/>
    <property type="match status" value="1"/>
</dbReference>
<proteinExistence type="predicted"/>
<dbReference type="Proteomes" id="UP000566819">
    <property type="component" value="Unassembled WGS sequence"/>
</dbReference>
<reference evidence="4 5" key="1">
    <citation type="submission" date="2020-03" db="EMBL/GenBank/DDBJ databases">
        <title>Draft Genome Sequence of Cudoniella acicularis.</title>
        <authorList>
            <person name="Buettner E."/>
            <person name="Kellner H."/>
        </authorList>
    </citation>
    <scope>NUCLEOTIDE SEQUENCE [LARGE SCALE GENOMIC DNA]</scope>
    <source>
        <strain evidence="4 5">DSM 108380</strain>
    </source>
</reference>
<evidence type="ECO:0000256" key="2">
    <source>
        <dbReference type="SAM" id="Phobius"/>
    </source>
</evidence>
<keyword evidence="5" id="KW-1185">Reference proteome</keyword>
<protein>
    <recommendedName>
        <fullName evidence="3">Partial AB-hydrolase lipase domain-containing protein</fullName>
    </recommendedName>
</protein>
<comment type="caution">
    <text evidence="4">The sequence shown here is derived from an EMBL/GenBank/DDBJ whole genome shotgun (WGS) entry which is preliminary data.</text>
</comment>
<dbReference type="OrthoDB" id="6130531at2759"/>
<feature type="compositionally biased region" description="Basic and acidic residues" evidence="1">
    <location>
        <begin position="182"/>
        <end position="215"/>
    </location>
</feature>
<evidence type="ECO:0000259" key="3">
    <source>
        <dbReference type="Pfam" id="PF04083"/>
    </source>
</evidence>
<organism evidence="4 5">
    <name type="scientific">Cudoniella acicularis</name>
    <dbReference type="NCBI Taxonomy" id="354080"/>
    <lineage>
        <taxon>Eukaryota</taxon>
        <taxon>Fungi</taxon>
        <taxon>Dikarya</taxon>
        <taxon>Ascomycota</taxon>
        <taxon>Pezizomycotina</taxon>
        <taxon>Leotiomycetes</taxon>
        <taxon>Helotiales</taxon>
        <taxon>Tricladiaceae</taxon>
        <taxon>Cudoniella</taxon>
    </lineage>
</organism>
<feature type="compositionally biased region" description="Polar residues" evidence="1">
    <location>
        <begin position="81"/>
        <end position="95"/>
    </location>
</feature>
<dbReference type="InterPro" id="IPR006693">
    <property type="entry name" value="AB_hydrolase_lipase"/>
</dbReference>
<sequence>MEFVATLLPCQSLSLPYIGKGYRHSWHIDIDTDPSSTQGEMPANIPPTEGHSTLTTIPSVDKPSSIPSYAASHPEKRKPPNITTPTSLQLSQSAEARSKTDQPQHGEKEIPNNPLFPPLPIYDSSTSRRVKSSLLRSVSFVLALGCLSLVAVLATFKTIGAITKDVFFRLTFRDPDKKRPFYEEEKRRKNQRAIEEKGWNKKKADTERDAGHDEFVPTEGGPDPIVCDVSYYARRVGLDVEFLEVQTEDGFIIDLWHVYDPSEYKPMSESQRAARGPEVWTGSGPSRPFDFSGKKPKFPVLLIHGLLQSSGTFCVNDDDSLAFFLCKVGYDVWLGNNRCGFKPKHSFLKTRDPRMWNWTPREMGIRDLPALTSRVLSETGFSKLGFIGHSQGTTQTFIALSKDQRPELGEKLSVFCALSPAVYAGPLIQRFYFKFMTMLSERLFHLVFGIHAFIPLMMPMHEVMPGHLFGMFGYRMYRYLFDWSDTRWDRGLRDRMFQFAPVYVSSESMRWWLGRECFAKQKCILSTREEGLEEDRLDGSDLSSIPTSTDSAQRPNMKLARAWYNGQVPPIAIWVAGSDLLVDGRKLLNRFNRGREPHARIVHQRVIEDYEHLDVLWAMDAIEKVGKEVRDVLWMTCDVRDKVRVPRGCEEVESWRDHGVKGPRSEIILSGKQVMFWN</sequence>
<evidence type="ECO:0000313" key="4">
    <source>
        <dbReference type="EMBL" id="KAF4625056.1"/>
    </source>
</evidence>
<feature type="region of interest" description="Disordered" evidence="1">
    <location>
        <begin position="182"/>
        <end position="217"/>
    </location>
</feature>